<evidence type="ECO:0000259" key="3">
    <source>
        <dbReference type="Pfam" id="PF14694"/>
    </source>
</evidence>
<evidence type="ECO:0000259" key="4">
    <source>
        <dbReference type="Pfam" id="PF14695"/>
    </source>
</evidence>
<feature type="domain" description="Protein Lines N-terminal" evidence="3">
    <location>
        <begin position="399"/>
        <end position="506"/>
    </location>
</feature>
<gene>
    <name evidence="5" type="ORF">HU200_014738</name>
</gene>
<keyword evidence="6" id="KW-1185">Reference proteome</keyword>
<sequence length="600" mass="68033">MALPPPEAQKRQLTRLCDLVAACLLPHLEAQTSPPRQLTREDERRVLLALSKLNKAIRGWNQEEEEEEQEEQRLSQSDQENVSCSGEVHNCCLLHGQHPYDGFSCLANMVSILIGILGFCSDYVKHSTANILVSISSALIKFESVWIQFVELVWVAIHAASKCVNRALPSTTDSNSHGITCSNTSITSFMTVLEQRGLSISSLLQLLCSLLEQSDLEGTDGQDMYVKLVDIVPRIATSILEQHDGPESLYQYLKHKLLMVMIRLKPYVQEDCSNIVCCLKLLRQYFHGLLYGPIWQHVAELDNCLEGSPFLLNMAGSIESQDKSPRHLQRKAIYLFLSYSICLSCNRNNGTLRCSCKRDDCLLGHKLQGCSDHCCCYGLSEISDWFQRCYLDMSFDSKSSTDFALSFLELYMEEDDMLFSILLQLLDAPLVFQKIDNIKSTELIAAKLFSSIFDPVHLFHLLLLLLHYDHMVLVDYLISKDVGVHCAQYLLRCLRLVSQSWHAFVDDSIYLTKIEKVNCKRQRTSRDVSSSSASSSKEYKNGSGCNKEAKNLQKLFLDAKVCLYSLKRTVDDLQKKGLFPYNPKPLLRSLVRFGELCEQG</sequence>
<dbReference type="InterPro" id="IPR024875">
    <property type="entry name" value="Protein_Lines"/>
</dbReference>
<evidence type="ECO:0008006" key="7">
    <source>
        <dbReference type="Google" id="ProtNLM"/>
    </source>
</evidence>
<feature type="domain" description="Protein Lines C-terminal" evidence="4">
    <location>
        <begin position="560"/>
        <end position="593"/>
    </location>
</feature>
<dbReference type="Pfam" id="PF14694">
    <property type="entry name" value="LINES_N"/>
    <property type="match status" value="1"/>
</dbReference>
<protein>
    <recommendedName>
        <fullName evidence="7">Protein Lines C-terminal domain-containing protein</fullName>
    </recommendedName>
</protein>
<dbReference type="Pfam" id="PF14695">
    <property type="entry name" value="LINES_C"/>
    <property type="match status" value="1"/>
</dbReference>
<accession>A0A835FBX7</accession>
<organism evidence="5 6">
    <name type="scientific">Digitaria exilis</name>
    <dbReference type="NCBI Taxonomy" id="1010633"/>
    <lineage>
        <taxon>Eukaryota</taxon>
        <taxon>Viridiplantae</taxon>
        <taxon>Streptophyta</taxon>
        <taxon>Embryophyta</taxon>
        <taxon>Tracheophyta</taxon>
        <taxon>Spermatophyta</taxon>
        <taxon>Magnoliopsida</taxon>
        <taxon>Liliopsida</taxon>
        <taxon>Poales</taxon>
        <taxon>Poaceae</taxon>
        <taxon>PACMAD clade</taxon>
        <taxon>Panicoideae</taxon>
        <taxon>Panicodae</taxon>
        <taxon>Paniceae</taxon>
        <taxon>Anthephorinae</taxon>
        <taxon>Digitaria</taxon>
    </lineage>
</organism>
<dbReference type="EMBL" id="JACEFO010001597">
    <property type="protein sequence ID" value="KAF8733885.1"/>
    <property type="molecule type" value="Genomic_DNA"/>
</dbReference>
<evidence type="ECO:0000313" key="6">
    <source>
        <dbReference type="Proteomes" id="UP000636709"/>
    </source>
</evidence>
<dbReference type="OrthoDB" id="8251209at2759"/>
<evidence type="ECO:0000256" key="1">
    <source>
        <dbReference type="SAM" id="Coils"/>
    </source>
</evidence>
<name>A0A835FBX7_9POAL</name>
<dbReference type="PANTHER" id="PTHR16057:SF1">
    <property type="entry name" value="PROTEIN LINES HOMOLOG 1"/>
    <property type="match status" value="1"/>
</dbReference>
<dbReference type="InterPro" id="IPR032794">
    <property type="entry name" value="LINES_N"/>
</dbReference>
<proteinExistence type="predicted"/>
<feature type="region of interest" description="Disordered" evidence="2">
    <location>
        <begin position="525"/>
        <end position="544"/>
    </location>
</feature>
<dbReference type="InterPro" id="IPR029415">
    <property type="entry name" value="Lines_C"/>
</dbReference>
<dbReference type="PANTHER" id="PTHR16057">
    <property type="entry name" value="WINS1, 2 PROTEIN"/>
    <property type="match status" value="1"/>
</dbReference>
<dbReference type="AlphaFoldDB" id="A0A835FBX7"/>
<comment type="caution">
    <text evidence="5">The sequence shown here is derived from an EMBL/GenBank/DDBJ whole genome shotgun (WGS) entry which is preliminary data.</text>
</comment>
<keyword evidence="1" id="KW-0175">Coiled coil</keyword>
<evidence type="ECO:0000313" key="5">
    <source>
        <dbReference type="EMBL" id="KAF8733885.1"/>
    </source>
</evidence>
<feature type="coiled-coil region" evidence="1">
    <location>
        <begin position="50"/>
        <end position="81"/>
    </location>
</feature>
<reference evidence="5" key="1">
    <citation type="submission" date="2020-07" db="EMBL/GenBank/DDBJ databases">
        <title>Genome sequence and genetic diversity analysis of an under-domesticated orphan crop, white fonio (Digitaria exilis).</title>
        <authorList>
            <person name="Bennetzen J.L."/>
            <person name="Chen S."/>
            <person name="Ma X."/>
            <person name="Wang X."/>
            <person name="Yssel A.E.J."/>
            <person name="Chaluvadi S.R."/>
            <person name="Johnson M."/>
            <person name="Gangashetty P."/>
            <person name="Hamidou F."/>
            <person name="Sanogo M.D."/>
            <person name="Zwaenepoel A."/>
            <person name="Wallace J."/>
            <person name="Van De Peer Y."/>
            <person name="Van Deynze A."/>
        </authorList>
    </citation>
    <scope>NUCLEOTIDE SEQUENCE</scope>
    <source>
        <tissue evidence="5">Leaves</tissue>
    </source>
</reference>
<dbReference type="Proteomes" id="UP000636709">
    <property type="component" value="Unassembled WGS sequence"/>
</dbReference>
<evidence type="ECO:0000256" key="2">
    <source>
        <dbReference type="SAM" id="MobiDB-lite"/>
    </source>
</evidence>